<dbReference type="Gene3D" id="3.30.230.10">
    <property type="match status" value="1"/>
</dbReference>
<dbReference type="InterPro" id="IPR020568">
    <property type="entry name" value="Ribosomal_Su5_D2-typ_SF"/>
</dbReference>
<name>A0A1G6H4X3_9BACT</name>
<dbReference type="InterPro" id="IPR006204">
    <property type="entry name" value="GHMP_kinase_N_dom"/>
</dbReference>
<accession>A0A1G6H4X3</accession>
<evidence type="ECO:0000256" key="1">
    <source>
        <dbReference type="ARBA" id="ARBA00022490"/>
    </source>
</evidence>
<dbReference type="EMBL" id="FMYP01000007">
    <property type="protein sequence ID" value="SDB89302.1"/>
    <property type="molecule type" value="Genomic_DNA"/>
</dbReference>
<feature type="domain" description="GHMP kinase N-terminal" evidence="10">
    <location>
        <begin position="88"/>
        <end position="159"/>
    </location>
</feature>
<evidence type="ECO:0000256" key="3">
    <source>
        <dbReference type="ARBA" id="ARBA00022679"/>
    </source>
</evidence>
<dbReference type="AlphaFoldDB" id="A0A1G6H4X3"/>
<dbReference type="Proteomes" id="UP000199452">
    <property type="component" value="Unassembled WGS sequence"/>
</dbReference>
<evidence type="ECO:0000259" key="10">
    <source>
        <dbReference type="Pfam" id="PF00288"/>
    </source>
</evidence>
<dbReference type="PRINTS" id="PR00959">
    <property type="entry name" value="MEVGALKINASE"/>
</dbReference>
<keyword evidence="1" id="KW-0963">Cytoplasm</keyword>
<dbReference type="InterPro" id="IPR014721">
    <property type="entry name" value="Ribsml_uS5_D2-typ_fold_subgr"/>
</dbReference>
<organism evidence="11 12">
    <name type="scientific">Williamwhitmania taraxaci</name>
    <dbReference type="NCBI Taxonomy" id="1640674"/>
    <lineage>
        <taxon>Bacteria</taxon>
        <taxon>Pseudomonadati</taxon>
        <taxon>Bacteroidota</taxon>
        <taxon>Bacteroidia</taxon>
        <taxon>Bacteroidales</taxon>
        <taxon>Williamwhitmaniaceae</taxon>
        <taxon>Williamwhitmania</taxon>
    </lineage>
</organism>
<dbReference type="GO" id="GO:0004496">
    <property type="term" value="F:mevalonate kinase activity"/>
    <property type="evidence" value="ECO:0007669"/>
    <property type="project" value="InterPro"/>
</dbReference>
<dbReference type="InterPro" id="IPR036554">
    <property type="entry name" value="GHMP_kinase_C_sf"/>
</dbReference>
<dbReference type="STRING" id="1640674.SAMN05216323_100713"/>
<dbReference type="PANTHER" id="PTHR43290">
    <property type="entry name" value="MEVALONATE KINASE"/>
    <property type="match status" value="1"/>
</dbReference>
<dbReference type="RefSeq" id="WP_092435624.1">
    <property type="nucleotide sequence ID" value="NZ_FMYP01000007.1"/>
</dbReference>
<evidence type="ECO:0000256" key="9">
    <source>
        <dbReference type="ARBA" id="ARBA00029438"/>
    </source>
</evidence>
<keyword evidence="12" id="KW-1185">Reference proteome</keyword>
<evidence type="ECO:0000256" key="8">
    <source>
        <dbReference type="ARBA" id="ARBA00023098"/>
    </source>
</evidence>
<evidence type="ECO:0000256" key="4">
    <source>
        <dbReference type="ARBA" id="ARBA00022741"/>
    </source>
</evidence>
<reference evidence="11 12" key="1">
    <citation type="submission" date="2016-09" db="EMBL/GenBank/DDBJ databases">
        <authorList>
            <person name="Capua I."/>
            <person name="De Benedictis P."/>
            <person name="Joannis T."/>
            <person name="Lombin L.H."/>
            <person name="Cattoli G."/>
        </authorList>
    </citation>
    <scope>NUCLEOTIDE SEQUENCE [LARGE SCALE GENOMIC DNA]</scope>
    <source>
        <strain evidence="11 12">A7P-90m</strain>
    </source>
</reference>
<keyword evidence="7" id="KW-0460">Magnesium</keyword>
<dbReference type="SUPFAM" id="SSF55060">
    <property type="entry name" value="GHMP Kinase, C-terminal domain"/>
    <property type="match status" value="1"/>
</dbReference>
<dbReference type="Pfam" id="PF00288">
    <property type="entry name" value="GHMP_kinases_N"/>
    <property type="match status" value="1"/>
</dbReference>
<dbReference type="OrthoDB" id="977547at2"/>
<keyword evidence="2" id="KW-0444">Lipid biosynthesis</keyword>
<dbReference type="GO" id="GO:0005524">
    <property type="term" value="F:ATP binding"/>
    <property type="evidence" value="ECO:0007669"/>
    <property type="project" value="UniProtKB-KW"/>
</dbReference>
<keyword evidence="8" id="KW-0443">Lipid metabolism</keyword>
<evidence type="ECO:0000256" key="5">
    <source>
        <dbReference type="ARBA" id="ARBA00022777"/>
    </source>
</evidence>
<evidence type="ECO:0000256" key="2">
    <source>
        <dbReference type="ARBA" id="ARBA00022516"/>
    </source>
</evidence>
<keyword evidence="6" id="KW-0067">ATP-binding</keyword>
<keyword evidence="4" id="KW-0547">Nucleotide-binding</keyword>
<comment type="pathway">
    <text evidence="9">Isoprenoid biosynthesis; isopentenyl diphosphate biosynthesis via mevalonate pathway; isopentenyl diphosphate from (R)-mevalonate: step 1/3.</text>
</comment>
<evidence type="ECO:0000313" key="11">
    <source>
        <dbReference type="EMBL" id="SDB89302.1"/>
    </source>
</evidence>
<sequence>MIESEKFYSKILLFGEYSVLLGSMALSIPYSHFQGELSFIHEDKYTDLDFALTSNKLLRELHHYLKITATNSNLDEILDLDQFEKDLTLSLYFESSIPQSYGIGSSGALCAALYGRYAIDRISNKGVSQEQIQKLRTIFSTIESFFHGKSSGIDPLSCYLKAPLLIRKDGNIDFVGIPHNRSDRNSGIFLLDSGSSGKTGPLVSLFLNNFAPDSNVSPNGEELIQLNDASIQSLISGDYLSFWANIKKLSQFQLENLTDMIPSNLLVLWKEGLRTNTFYLKLCGSGGGGFLTGFAPDYLQVTGYLSENKYVHFPVYLSGLQE</sequence>
<keyword evidence="5 11" id="KW-0418">Kinase</keyword>
<gene>
    <name evidence="11" type="ORF">SAMN05216323_100713</name>
</gene>
<dbReference type="SUPFAM" id="SSF54211">
    <property type="entry name" value="Ribosomal protein S5 domain 2-like"/>
    <property type="match status" value="1"/>
</dbReference>
<evidence type="ECO:0000256" key="7">
    <source>
        <dbReference type="ARBA" id="ARBA00022842"/>
    </source>
</evidence>
<protein>
    <submittedName>
        <fullName evidence="11">Mevalonate kinase</fullName>
    </submittedName>
</protein>
<keyword evidence="3" id="KW-0808">Transferase</keyword>
<dbReference type="PANTHER" id="PTHR43290:SF2">
    <property type="entry name" value="MEVALONATE KINASE"/>
    <property type="match status" value="1"/>
</dbReference>
<proteinExistence type="predicted"/>
<dbReference type="InterPro" id="IPR006205">
    <property type="entry name" value="Mev_gal_kin"/>
</dbReference>
<dbReference type="GO" id="GO:0005829">
    <property type="term" value="C:cytosol"/>
    <property type="evidence" value="ECO:0007669"/>
    <property type="project" value="TreeGrafter"/>
</dbReference>
<evidence type="ECO:0000313" key="12">
    <source>
        <dbReference type="Proteomes" id="UP000199452"/>
    </source>
</evidence>
<evidence type="ECO:0000256" key="6">
    <source>
        <dbReference type="ARBA" id="ARBA00022840"/>
    </source>
</evidence>
<dbReference type="GO" id="GO:0019287">
    <property type="term" value="P:isopentenyl diphosphate biosynthetic process, mevalonate pathway"/>
    <property type="evidence" value="ECO:0007669"/>
    <property type="project" value="TreeGrafter"/>
</dbReference>